<organism evidence="1">
    <name type="scientific">Fusarium odoratissimum (strain NRRL 54006)</name>
    <dbReference type="NCBI Taxonomy" id="1089451"/>
    <lineage>
        <taxon>Eukaryota</taxon>
        <taxon>Fungi</taxon>
        <taxon>Dikarya</taxon>
        <taxon>Ascomycota</taxon>
        <taxon>Pezizomycotina</taxon>
        <taxon>Sordariomycetes</taxon>
        <taxon>Hypocreomycetidae</taxon>
        <taxon>Hypocreales</taxon>
        <taxon>Nectriaceae</taxon>
        <taxon>Fusarium</taxon>
        <taxon>Fusarium oxysporum species complex</taxon>
        <taxon>Fusarium oxysporum f. sp. cubense (strain race 4)</taxon>
    </lineage>
</organism>
<dbReference type="AlphaFoldDB" id="X0KDL6"/>
<sequence length="75" mass="8637">MALIIPEKLDYKRIRRGVVGEHDFSQGCACFRFYSNLAVPEATHPGEKPLSWGSHDRSAKKVFWVWHKVDFCTSV</sequence>
<dbReference type="EMBL" id="JH658275">
    <property type="protein sequence ID" value="EXM06787.1"/>
    <property type="molecule type" value="Genomic_DNA"/>
</dbReference>
<accession>X0KDL6</accession>
<gene>
    <name evidence="1" type="ORF">FOIG_03475</name>
</gene>
<protein>
    <submittedName>
        <fullName evidence="1">Uncharacterized protein</fullName>
    </submittedName>
</protein>
<dbReference type="GeneID" id="42028650"/>
<proteinExistence type="predicted"/>
<reference evidence="1" key="2">
    <citation type="submission" date="2012-05" db="EMBL/GenBank/DDBJ databases">
        <title>The Genome Annotation of Fusarium oxysporum II5.</title>
        <authorList>
            <consortium name="The Broad Institute Genomics Platform"/>
            <person name="Ma L.-J."/>
            <person name="Corby-Kistler H."/>
            <person name="Broz K."/>
            <person name="Gale L.R."/>
            <person name="Jonkers W."/>
            <person name="O'Donnell K."/>
            <person name="Ploetz R."/>
            <person name="Steinberg C."/>
            <person name="Schwartz D.C."/>
            <person name="VanEtten H."/>
            <person name="Zhou S."/>
            <person name="Young S.K."/>
            <person name="Zeng Q."/>
            <person name="Gargeya S."/>
            <person name="Fitzgerald M."/>
            <person name="Abouelleil A."/>
            <person name="Alvarado L."/>
            <person name="Chapman S.B."/>
            <person name="Gainer-Dewar J."/>
            <person name="Goldberg J."/>
            <person name="Griggs A."/>
            <person name="Gujja S."/>
            <person name="Hansen M."/>
            <person name="Howarth C."/>
            <person name="Imamovic A."/>
            <person name="Ireland A."/>
            <person name="Larimer J."/>
            <person name="McCowan C."/>
            <person name="Murphy C."/>
            <person name="Pearson M."/>
            <person name="Poon T.W."/>
            <person name="Priest M."/>
            <person name="Roberts A."/>
            <person name="Saif S."/>
            <person name="Shea T."/>
            <person name="Sykes S."/>
            <person name="Wortman J."/>
            <person name="Nusbaum C."/>
            <person name="Birren B."/>
        </authorList>
    </citation>
    <scope>NUCLEOTIDE SEQUENCE</scope>
    <source>
        <strain evidence="1">54006</strain>
    </source>
</reference>
<dbReference type="HOGENOM" id="CLU_199923_0_0_1"/>
<dbReference type="Proteomes" id="UP000030685">
    <property type="component" value="Unassembled WGS sequence"/>
</dbReference>
<name>X0KDL6_FUSO5</name>
<dbReference type="VEuPathDB" id="FungiDB:FOIG_03475"/>
<dbReference type="RefSeq" id="XP_031068876.1">
    <property type="nucleotide sequence ID" value="XM_031201352.1"/>
</dbReference>
<evidence type="ECO:0000313" key="1">
    <source>
        <dbReference type="EMBL" id="EXM06787.1"/>
    </source>
</evidence>
<reference evidence="1" key="1">
    <citation type="submission" date="2011-11" db="EMBL/GenBank/DDBJ databases">
        <title>The Genome Sequence of Fusarium oxysporum II5.</title>
        <authorList>
            <consortium name="The Broad Institute Genome Sequencing Platform"/>
            <person name="Ma L.-J."/>
            <person name="Gale L.R."/>
            <person name="Schwartz D.C."/>
            <person name="Zhou S."/>
            <person name="Corby-Kistler H."/>
            <person name="Young S.K."/>
            <person name="Zeng Q."/>
            <person name="Gargeya S."/>
            <person name="Fitzgerald M."/>
            <person name="Haas B."/>
            <person name="Abouelleil A."/>
            <person name="Alvarado L."/>
            <person name="Arachchi H.M."/>
            <person name="Berlin A."/>
            <person name="Brown A."/>
            <person name="Chapman S.B."/>
            <person name="Chen Z."/>
            <person name="Dunbar C."/>
            <person name="Freedman E."/>
            <person name="Gearin G."/>
            <person name="Goldberg J."/>
            <person name="Griggs A."/>
            <person name="Gujja S."/>
            <person name="Heiman D."/>
            <person name="Howarth C."/>
            <person name="Larson L."/>
            <person name="Lui A."/>
            <person name="MacDonald P.J.P."/>
            <person name="Montmayeur A."/>
            <person name="Murphy C."/>
            <person name="Neiman D."/>
            <person name="Pearson M."/>
            <person name="Priest M."/>
            <person name="Roberts A."/>
            <person name="Saif S."/>
            <person name="Shea T."/>
            <person name="Shenoy N."/>
            <person name="Sisk P."/>
            <person name="Stolte C."/>
            <person name="Sykes S."/>
            <person name="Wortman J."/>
            <person name="Nusbaum C."/>
            <person name="Birren B."/>
        </authorList>
    </citation>
    <scope>NUCLEOTIDE SEQUENCE [LARGE SCALE GENOMIC DNA]</scope>
    <source>
        <strain evidence="1">54006</strain>
    </source>
</reference>